<evidence type="ECO:0000313" key="2">
    <source>
        <dbReference type="EMBL" id="KAI5396621.1"/>
    </source>
</evidence>
<dbReference type="AlphaFoldDB" id="A0A9D5A693"/>
<proteinExistence type="predicted"/>
<dbReference type="EMBL" id="JAMSHJ010000006">
    <property type="protein sequence ID" value="KAI5396621.1"/>
    <property type="molecule type" value="Genomic_DNA"/>
</dbReference>
<dbReference type="InterPro" id="IPR016024">
    <property type="entry name" value="ARM-type_fold"/>
</dbReference>
<dbReference type="InterPro" id="IPR011989">
    <property type="entry name" value="ARM-like"/>
</dbReference>
<sequence length="163" mass="18164">MLLGCQQVQATVEILLESHIPGQILMSRSFWYRDIETQIQGKDVTTLLNLSINDKQQNYNYKCRCNRTADSCSIEVVELGSARGKENAAATLLHLRLHSNRFLSMVLQHGTMPPLVALSQSGTPSAKEKAQALLNQFRSQSHVESLIRANCKESTPGIKEHST</sequence>
<dbReference type="SUPFAM" id="SSF48371">
    <property type="entry name" value="ARM repeat"/>
    <property type="match status" value="1"/>
</dbReference>
<evidence type="ECO:0000313" key="3">
    <source>
        <dbReference type="Proteomes" id="UP001058974"/>
    </source>
</evidence>
<dbReference type="Proteomes" id="UP001058974">
    <property type="component" value="Chromosome 6"/>
</dbReference>
<comment type="caution">
    <text evidence="2">The sequence shown here is derived from an EMBL/GenBank/DDBJ whole genome shotgun (WGS) entry which is preliminary data.</text>
</comment>
<dbReference type="Gene3D" id="1.25.10.10">
    <property type="entry name" value="Leucine-rich Repeat Variant"/>
    <property type="match status" value="1"/>
</dbReference>
<name>A0A9D5A693_PEA</name>
<dbReference type="Gramene" id="Psat06G0271900-T1">
    <property type="protein sequence ID" value="KAI5396621.1"/>
    <property type="gene ID" value="KIW84_062719"/>
</dbReference>
<organism evidence="2 3">
    <name type="scientific">Pisum sativum</name>
    <name type="common">Garden pea</name>
    <name type="synonym">Lathyrus oleraceus</name>
    <dbReference type="NCBI Taxonomy" id="3888"/>
    <lineage>
        <taxon>Eukaryota</taxon>
        <taxon>Viridiplantae</taxon>
        <taxon>Streptophyta</taxon>
        <taxon>Embryophyta</taxon>
        <taxon>Tracheophyta</taxon>
        <taxon>Spermatophyta</taxon>
        <taxon>Magnoliopsida</taxon>
        <taxon>eudicotyledons</taxon>
        <taxon>Gunneridae</taxon>
        <taxon>Pentapetalae</taxon>
        <taxon>rosids</taxon>
        <taxon>fabids</taxon>
        <taxon>Fabales</taxon>
        <taxon>Fabaceae</taxon>
        <taxon>Papilionoideae</taxon>
        <taxon>50 kb inversion clade</taxon>
        <taxon>NPAAA clade</taxon>
        <taxon>Hologalegina</taxon>
        <taxon>IRL clade</taxon>
        <taxon>Fabeae</taxon>
        <taxon>Lathyrus</taxon>
    </lineage>
</organism>
<keyword evidence="1" id="KW-0833">Ubl conjugation pathway</keyword>
<gene>
    <name evidence="2" type="ORF">KIW84_062719</name>
</gene>
<protein>
    <submittedName>
        <fullName evidence="2">Uncharacterized protein</fullName>
    </submittedName>
</protein>
<dbReference type="PANTHER" id="PTHR23315">
    <property type="entry name" value="U BOX DOMAIN-CONTAINING"/>
    <property type="match status" value="1"/>
</dbReference>
<evidence type="ECO:0000256" key="1">
    <source>
        <dbReference type="ARBA" id="ARBA00022786"/>
    </source>
</evidence>
<accession>A0A9D5A693</accession>
<reference evidence="2 3" key="1">
    <citation type="journal article" date="2022" name="Nat. Genet.">
        <title>Improved pea reference genome and pan-genome highlight genomic features and evolutionary characteristics.</title>
        <authorList>
            <person name="Yang T."/>
            <person name="Liu R."/>
            <person name="Luo Y."/>
            <person name="Hu S."/>
            <person name="Wang D."/>
            <person name="Wang C."/>
            <person name="Pandey M.K."/>
            <person name="Ge S."/>
            <person name="Xu Q."/>
            <person name="Li N."/>
            <person name="Li G."/>
            <person name="Huang Y."/>
            <person name="Saxena R.K."/>
            <person name="Ji Y."/>
            <person name="Li M."/>
            <person name="Yan X."/>
            <person name="He Y."/>
            <person name="Liu Y."/>
            <person name="Wang X."/>
            <person name="Xiang C."/>
            <person name="Varshney R.K."/>
            <person name="Ding H."/>
            <person name="Gao S."/>
            <person name="Zong X."/>
        </authorList>
    </citation>
    <scope>NUCLEOTIDE SEQUENCE [LARGE SCALE GENOMIC DNA]</scope>
    <source>
        <strain evidence="2 3">cv. Zhongwan 6</strain>
    </source>
</reference>
<keyword evidence="3" id="KW-1185">Reference proteome</keyword>
<dbReference type="PANTHER" id="PTHR23315:SF7">
    <property type="entry name" value="U-BOX DOMAIN-CONTAINING PROTEIN 4"/>
    <property type="match status" value="1"/>
</dbReference>